<evidence type="ECO:0000256" key="14">
    <source>
        <dbReference type="PROSITE-ProRule" id="PRU01263"/>
    </source>
</evidence>
<feature type="domain" description="C2H2-type" evidence="15">
    <location>
        <begin position="254"/>
        <end position="281"/>
    </location>
</feature>
<evidence type="ECO:0000256" key="8">
    <source>
        <dbReference type="ARBA" id="ARBA00022843"/>
    </source>
</evidence>
<keyword evidence="11" id="KW-0804">Transcription</keyword>
<dbReference type="Pfam" id="PF00096">
    <property type="entry name" value="zf-C2H2"/>
    <property type="match status" value="6"/>
</dbReference>
<feature type="domain" description="C2H2-type" evidence="15">
    <location>
        <begin position="226"/>
        <end position="253"/>
    </location>
</feature>
<dbReference type="GO" id="GO:0005634">
    <property type="term" value="C:nucleus"/>
    <property type="evidence" value="ECO:0007669"/>
    <property type="project" value="UniProtKB-SubCell"/>
</dbReference>
<dbReference type="PROSITE" id="PS00028">
    <property type="entry name" value="ZINC_FINGER_C2H2_1"/>
    <property type="match status" value="9"/>
</dbReference>
<evidence type="ECO:0000256" key="7">
    <source>
        <dbReference type="ARBA" id="ARBA00022833"/>
    </source>
</evidence>
<accession>A0A9P0HH96</accession>
<evidence type="ECO:0000256" key="10">
    <source>
        <dbReference type="ARBA" id="ARBA00023125"/>
    </source>
</evidence>
<evidence type="ECO:0000256" key="4">
    <source>
        <dbReference type="ARBA" id="ARBA00022723"/>
    </source>
</evidence>
<reference evidence="17" key="1">
    <citation type="submission" date="2022-01" db="EMBL/GenBank/DDBJ databases">
        <authorList>
            <person name="King R."/>
        </authorList>
    </citation>
    <scope>NUCLEOTIDE SEQUENCE</scope>
</reference>
<dbReference type="GO" id="GO:0045944">
    <property type="term" value="P:positive regulation of transcription by RNA polymerase II"/>
    <property type="evidence" value="ECO:0007669"/>
    <property type="project" value="UniProtKB-ARBA"/>
</dbReference>
<dbReference type="InterPro" id="IPR012934">
    <property type="entry name" value="Znf_AD"/>
</dbReference>
<dbReference type="InterPro" id="IPR036236">
    <property type="entry name" value="Znf_C2H2_sf"/>
</dbReference>
<feature type="domain" description="C2H2-type" evidence="15">
    <location>
        <begin position="425"/>
        <end position="448"/>
    </location>
</feature>
<evidence type="ECO:0000256" key="1">
    <source>
        <dbReference type="ARBA" id="ARBA00004123"/>
    </source>
</evidence>
<dbReference type="Gene3D" id="3.40.1800.20">
    <property type="match status" value="1"/>
</dbReference>
<feature type="binding site" evidence="14">
    <location>
        <position position="7"/>
    </location>
    <ligand>
        <name>Zn(2+)</name>
        <dbReference type="ChEBI" id="CHEBI:29105"/>
    </ligand>
</feature>
<dbReference type="SMART" id="SM00355">
    <property type="entry name" value="ZnF_C2H2"/>
    <property type="match status" value="10"/>
</dbReference>
<dbReference type="SMART" id="SM00868">
    <property type="entry name" value="zf-AD"/>
    <property type="match status" value="1"/>
</dbReference>
<keyword evidence="3" id="KW-1017">Isopeptide bond</keyword>
<keyword evidence="6 13" id="KW-0863">Zinc-finger</keyword>
<keyword evidence="9" id="KW-0805">Transcription regulation</keyword>
<dbReference type="GO" id="GO:0048598">
    <property type="term" value="P:embryonic morphogenesis"/>
    <property type="evidence" value="ECO:0007669"/>
    <property type="project" value="UniProtKB-ARBA"/>
</dbReference>
<evidence type="ECO:0000256" key="11">
    <source>
        <dbReference type="ARBA" id="ARBA00023163"/>
    </source>
</evidence>
<proteinExistence type="inferred from homology"/>
<evidence type="ECO:0000256" key="2">
    <source>
        <dbReference type="ARBA" id="ARBA00006991"/>
    </source>
</evidence>
<dbReference type="Pfam" id="PF13912">
    <property type="entry name" value="zf-C2H2_6"/>
    <property type="match status" value="1"/>
</dbReference>
<dbReference type="OrthoDB" id="40579at2759"/>
<feature type="domain" description="C2H2-type" evidence="15">
    <location>
        <begin position="198"/>
        <end position="225"/>
    </location>
</feature>
<feature type="binding site" evidence="14">
    <location>
        <position position="10"/>
    </location>
    <ligand>
        <name>Zn(2+)</name>
        <dbReference type="ChEBI" id="CHEBI:29105"/>
    </ligand>
</feature>
<keyword evidence="8" id="KW-0832">Ubl conjugation</keyword>
<dbReference type="GO" id="GO:0008270">
    <property type="term" value="F:zinc ion binding"/>
    <property type="evidence" value="ECO:0007669"/>
    <property type="project" value="UniProtKB-UniRule"/>
</dbReference>
<dbReference type="SUPFAM" id="SSF57716">
    <property type="entry name" value="Glucocorticoid receptor-like (DNA-binding domain)"/>
    <property type="match status" value="1"/>
</dbReference>
<evidence type="ECO:0000259" key="15">
    <source>
        <dbReference type="PROSITE" id="PS50157"/>
    </source>
</evidence>
<keyword evidence="5" id="KW-0677">Repeat</keyword>
<dbReference type="FunFam" id="3.30.160.60:FF:000322">
    <property type="entry name" value="GDNF-inducible zinc finger protein 1"/>
    <property type="match status" value="1"/>
</dbReference>
<evidence type="ECO:0000313" key="18">
    <source>
        <dbReference type="Proteomes" id="UP001152798"/>
    </source>
</evidence>
<dbReference type="InterPro" id="IPR050329">
    <property type="entry name" value="GLI_C2H2-zinc-finger"/>
</dbReference>
<organism evidence="17 18">
    <name type="scientific">Nezara viridula</name>
    <name type="common">Southern green stink bug</name>
    <name type="synonym">Cimex viridulus</name>
    <dbReference type="NCBI Taxonomy" id="85310"/>
    <lineage>
        <taxon>Eukaryota</taxon>
        <taxon>Metazoa</taxon>
        <taxon>Ecdysozoa</taxon>
        <taxon>Arthropoda</taxon>
        <taxon>Hexapoda</taxon>
        <taxon>Insecta</taxon>
        <taxon>Pterygota</taxon>
        <taxon>Neoptera</taxon>
        <taxon>Paraneoptera</taxon>
        <taxon>Hemiptera</taxon>
        <taxon>Heteroptera</taxon>
        <taxon>Panheteroptera</taxon>
        <taxon>Pentatomomorpha</taxon>
        <taxon>Pentatomoidea</taxon>
        <taxon>Pentatomidae</taxon>
        <taxon>Pentatominae</taxon>
        <taxon>Nezara</taxon>
    </lineage>
</organism>
<feature type="domain" description="C2H2-type" evidence="15">
    <location>
        <begin position="369"/>
        <end position="396"/>
    </location>
</feature>
<dbReference type="PANTHER" id="PTHR19818:SF163">
    <property type="entry name" value="C2H2-TYPE DOMAIN-CONTAINING PROTEIN"/>
    <property type="match status" value="1"/>
</dbReference>
<dbReference type="GO" id="GO:0003682">
    <property type="term" value="F:chromatin binding"/>
    <property type="evidence" value="ECO:0007669"/>
    <property type="project" value="UniProtKB-ARBA"/>
</dbReference>
<feature type="binding site" evidence="14">
    <location>
        <position position="53"/>
    </location>
    <ligand>
        <name>Zn(2+)</name>
        <dbReference type="ChEBI" id="CHEBI:29105"/>
    </ligand>
</feature>
<evidence type="ECO:0000256" key="3">
    <source>
        <dbReference type="ARBA" id="ARBA00022499"/>
    </source>
</evidence>
<dbReference type="PROSITE" id="PS51915">
    <property type="entry name" value="ZAD"/>
    <property type="match status" value="1"/>
</dbReference>
<dbReference type="AlphaFoldDB" id="A0A9P0HH96"/>
<feature type="domain" description="C2H2-type" evidence="15">
    <location>
        <begin position="341"/>
        <end position="368"/>
    </location>
</feature>
<dbReference type="GO" id="GO:0000978">
    <property type="term" value="F:RNA polymerase II cis-regulatory region sequence-specific DNA binding"/>
    <property type="evidence" value="ECO:0007669"/>
    <property type="project" value="TreeGrafter"/>
</dbReference>
<evidence type="ECO:0000256" key="9">
    <source>
        <dbReference type="ARBA" id="ARBA00023015"/>
    </source>
</evidence>
<dbReference type="PROSITE" id="PS50157">
    <property type="entry name" value="ZINC_FINGER_C2H2_2"/>
    <property type="match status" value="9"/>
</dbReference>
<evidence type="ECO:0000256" key="13">
    <source>
        <dbReference type="PROSITE-ProRule" id="PRU00042"/>
    </source>
</evidence>
<comment type="similarity">
    <text evidence="2">Belongs to the krueppel C2H2-type zinc-finger protein family.</text>
</comment>
<keyword evidence="4 14" id="KW-0479">Metal-binding</keyword>
<keyword evidence="18" id="KW-1185">Reference proteome</keyword>
<feature type="binding site" evidence="14">
    <location>
        <position position="56"/>
    </location>
    <ligand>
        <name>Zn(2+)</name>
        <dbReference type="ChEBI" id="CHEBI:29105"/>
    </ligand>
</feature>
<keyword evidence="7 14" id="KW-0862">Zinc</keyword>
<keyword evidence="10" id="KW-0238">DNA-binding</keyword>
<dbReference type="Pfam" id="PF07776">
    <property type="entry name" value="zf-AD"/>
    <property type="match status" value="1"/>
</dbReference>
<dbReference type="GO" id="GO:0040029">
    <property type="term" value="P:epigenetic regulation of gene expression"/>
    <property type="evidence" value="ECO:0007669"/>
    <property type="project" value="UniProtKB-ARBA"/>
</dbReference>
<dbReference type="PANTHER" id="PTHR19818">
    <property type="entry name" value="ZINC FINGER PROTEIN ZIC AND GLI"/>
    <property type="match status" value="1"/>
</dbReference>
<dbReference type="FunFam" id="3.30.160.60:FF:000624">
    <property type="entry name" value="zinc finger protein 697"/>
    <property type="match status" value="1"/>
</dbReference>
<evidence type="ECO:0000313" key="17">
    <source>
        <dbReference type="EMBL" id="CAH1402480.1"/>
    </source>
</evidence>
<keyword evidence="12" id="KW-0539">Nucleus</keyword>
<evidence type="ECO:0000256" key="6">
    <source>
        <dbReference type="ARBA" id="ARBA00022771"/>
    </source>
</evidence>
<evidence type="ECO:0000256" key="12">
    <source>
        <dbReference type="ARBA" id="ARBA00023242"/>
    </source>
</evidence>
<name>A0A9P0HH96_NEZVI</name>
<feature type="domain" description="C2H2-type" evidence="15">
    <location>
        <begin position="313"/>
        <end position="340"/>
    </location>
</feature>
<feature type="domain" description="C2H2-type" evidence="15">
    <location>
        <begin position="285"/>
        <end position="312"/>
    </location>
</feature>
<evidence type="ECO:0000259" key="16">
    <source>
        <dbReference type="PROSITE" id="PS51915"/>
    </source>
</evidence>
<dbReference type="SUPFAM" id="SSF57667">
    <property type="entry name" value="beta-beta-alpha zinc fingers"/>
    <property type="match status" value="5"/>
</dbReference>
<dbReference type="EMBL" id="OV725081">
    <property type="protein sequence ID" value="CAH1402480.1"/>
    <property type="molecule type" value="Genomic_DNA"/>
</dbReference>
<dbReference type="InterPro" id="IPR013087">
    <property type="entry name" value="Znf_C2H2_type"/>
</dbReference>
<dbReference type="FunFam" id="3.30.160.60:FF:000100">
    <property type="entry name" value="Zinc finger 45-like"/>
    <property type="match status" value="1"/>
</dbReference>
<sequence length="506" mass="58338">MAKSQLCRLCALNKENLLLINGEEGLKLSLEKKIANCLNLQISEKTNWPNTICIECCSKLDSFDQFLEETKNAQNTLGILFSENESSEEEICKIREEEKINGEHVLCKESFINNSNEDKISLQEALDDSKLHPSDEFTVTESSSQKTIINERTEDCDDDQEIGCDPQTWLCCDCSEELTSVEELRNHHKFEHKQDTKYMCLYCSKLFILYAAFIAHLKRHQNSIKYNCLECGKGFSNKKVLDAHSSTHSDARPYACQECGKSFRQQSALYIHSRCHLPDDIKNKFPCSLCNKRFSTKPNLVTHMRIHSGVKNYTCDQCGKSFIQKGNLDAHLLTHSHDKPFSCELCCKRFKTGMQLRKHHSVHTGAKPHQCDVCGRTFREKGTLREHHRIHTGAMPFTCEFCGKAFRFKGILTTHRRQHTGERPYSCLECQHHFTNWPNYNKHMKRRHGINTSRTSRLSSDYQITSGQAYQEIQTSPDIYQAQQTLSPYMYNVYSLSQVPMDPLSL</sequence>
<feature type="domain" description="C2H2-type" evidence="15">
    <location>
        <begin position="397"/>
        <end position="424"/>
    </location>
</feature>
<dbReference type="GO" id="GO:0000785">
    <property type="term" value="C:chromatin"/>
    <property type="evidence" value="ECO:0007669"/>
    <property type="project" value="UniProtKB-ARBA"/>
</dbReference>
<protein>
    <submittedName>
        <fullName evidence="17">Uncharacterized protein</fullName>
    </submittedName>
</protein>
<dbReference type="FunFam" id="3.30.160.60:FF:000690">
    <property type="entry name" value="Zinc finger protein 354C"/>
    <property type="match status" value="1"/>
</dbReference>
<gene>
    <name evidence="17" type="ORF">NEZAVI_LOCUS11292</name>
</gene>
<comment type="subcellular location">
    <subcellularLocation>
        <location evidence="1">Nucleus</location>
    </subcellularLocation>
</comment>
<dbReference type="GO" id="GO:0000981">
    <property type="term" value="F:DNA-binding transcription factor activity, RNA polymerase II-specific"/>
    <property type="evidence" value="ECO:0007669"/>
    <property type="project" value="TreeGrafter"/>
</dbReference>
<dbReference type="FunFam" id="3.30.160.60:FF:001480">
    <property type="entry name" value="Si:cabz01071911.3"/>
    <property type="match status" value="1"/>
</dbReference>
<dbReference type="Gene3D" id="3.30.160.60">
    <property type="entry name" value="Classic Zinc Finger"/>
    <property type="match status" value="8"/>
</dbReference>
<evidence type="ECO:0000256" key="5">
    <source>
        <dbReference type="ARBA" id="ARBA00022737"/>
    </source>
</evidence>
<feature type="domain" description="ZAD" evidence="16">
    <location>
        <begin position="5"/>
        <end position="80"/>
    </location>
</feature>
<dbReference type="FunFam" id="3.30.160.60:FF:000145">
    <property type="entry name" value="Zinc finger protein 574"/>
    <property type="match status" value="1"/>
</dbReference>
<dbReference type="Proteomes" id="UP001152798">
    <property type="component" value="Chromosome 5"/>
</dbReference>